<dbReference type="EMBL" id="CAJRST010008890">
    <property type="protein sequence ID" value="CAG5898328.1"/>
    <property type="molecule type" value="Genomic_DNA"/>
</dbReference>
<gene>
    <name evidence="1" type="ORF">MMEN_LOCUS9136</name>
</gene>
<reference evidence="1" key="1">
    <citation type="submission" date="2021-05" db="EMBL/GenBank/DDBJ databases">
        <authorList>
            <person name="Tigano A."/>
        </authorList>
    </citation>
    <scope>NUCLEOTIDE SEQUENCE</scope>
</reference>
<organism evidence="1 2">
    <name type="scientific">Menidia menidia</name>
    <name type="common">Atlantic silverside</name>
    <dbReference type="NCBI Taxonomy" id="238744"/>
    <lineage>
        <taxon>Eukaryota</taxon>
        <taxon>Metazoa</taxon>
        <taxon>Chordata</taxon>
        <taxon>Craniata</taxon>
        <taxon>Vertebrata</taxon>
        <taxon>Euteleostomi</taxon>
        <taxon>Actinopterygii</taxon>
        <taxon>Neopterygii</taxon>
        <taxon>Teleostei</taxon>
        <taxon>Neoteleostei</taxon>
        <taxon>Acanthomorphata</taxon>
        <taxon>Ovalentaria</taxon>
        <taxon>Atherinomorphae</taxon>
        <taxon>Atheriniformes</taxon>
        <taxon>Atherinopsidae</taxon>
        <taxon>Menidiinae</taxon>
        <taxon>Menidia</taxon>
    </lineage>
</organism>
<keyword evidence="2" id="KW-1185">Reference proteome</keyword>
<protein>
    <submittedName>
        <fullName evidence="1">(Atlantic silverside) hypothetical protein</fullName>
    </submittedName>
</protein>
<accession>A0A8S4B1U7</accession>
<comment type="caution">
    <text evidence="1">The sequence shown here is derived from an EMBL/GenBank/DDBJ whole genome shotgun (WGS) entry which is preliminary data.</text>
</comment>
<evidence type="ECO:0000313" key="1">
    <source>
        <dbReference type="EMBL" id="CAG5898328.1"/>
    </source>
</evidence>
<proteinExistence type="predicted"/>
<name>A0A8S4B1U7_9TELE</name>
<dbReference type="Proteomes" id="UP000677803">
    <property type="component" value="Unassembled WGS sequence"/>
</dbReference>
<sequence>MWVPSVFSTFHWKPKGHFDSGEHNPSDWLPPISGWVKPPMTSPPGAGFRLTFIAVGGLGNASTRRTMNASCIDAKLLFPSCGRPKKQWESAQLLCFQCFHGIM</sequence>
<evidence type="ECO:0000313" key="2">
    <source>
        <dbReference type="Proteomes" id="UP000677803"/>
    </source>
</evidence>
<dbReference type="AlphaFoldDB" id="A0A8S4B1U7"/>